<gene>
    <name evidence="2" type="ORF">G3T38_18765</name>
</gene>
<dbReference type="Proteomes" id="UP000468687">
    <property type="component" value="Unassembled WGS sequence"/>
</dbReference>
<keyword evidence="3" id="KW-1185">Reference proteome</keyword>
<protein>
    <submittedName>
        <fullName evidence="2">Uncharacterized protein</fullName>
    </submittedName>
</protein>
<dbReference type="AlphaFoldDB" id="A0A6P0HNW6"/>
<dbReference type="RefSeq" id="WP_163774095.1">
    <property type="nucleotide sequence ID" value="NZ_JAAGXA010000017.1"/>
</dbReference>
<evidence type="ECO:0000313" key="3">
    <source>
        <dbReference type="Proteomes" id="UP000468687"/>
    </source>
</evidence>
<feature type="transmembrane region" description="Helical" evidence="1">
    <location>
        <begin position="51"/>
        <end position="75"/>
    </location>
</feature>
<feature type="transmembrane region" description="Helical" evidence="1">
    <location>
        <begin position="23"/>
        <end position="44"/>
    </location>
</feature>
<name>A0A6P0HNW6_9ACTN</name>
<keyword evidence="1" id="KW-0812">Transmembrane</keyword>
<reference evidence="2 3" key="1">
    <citation type="journal article" date="2014" name="Int. J. Syst. Evol. Microbiol.">
        <title>Nocardioides zeae sp. nov., isolated from the stem of Zea mays.</title>
        <authorList>
            <person name="Glaeser S.P."/>
            <person name="McInroy J.A."/>
            <person name="Busse H.J."/>
            <person name="Kampfer P."/>
        </authorList>
    </citation>
    <scope>NUCLEOTIDE SEQUENCE [LARGE SCALE GENOMIC DNA]</scope>
    <source>
        <strain evidence="2 3">JCM 30728</strain>
    </source>
</reference>
<feature type="transmembrane region" description="Helical" evidence="1">
    <location>
        <begin position="87"/>
        <end position="107"/>
    </location>
</feature>
<accession>A0A6P0HNW6</accession>
<organism evidence="2 3">
    <name type="scientific">Nocardioides zeae</name>
    <dbReference type="NCBI Taxonomy" id="1457234"/>
    <lineage>
        <taxon>Bacteria</taxon>
        <taxon>Bacillati</taxon>
        <taxon>Actinomycetota</taxon>
        <taxon>Actinomycetes</taxon>
        <taxon>Propionibacteriales</taxon>
        <taxon>Nocardioidaceae</taxon>
        <taxon>Nocardioides</taxon>
    </lineage>
</organism>
<keyword evidence="1" id="KW-1133">Transmembrane helix</keyword>
<dbReference type="EMBL" id="JAAGXA010000017">
    <property type="protein sequence ID" value="NEN80303.1"/>
    <property type="molecule type" value="Genomic_DNA"/>
</dbReference>
<proteinExistence type="predicted"/>
<keyword evidence="1" id="KW-0472">Membrane</keyword>
<evidence type="ECO:0000313" key="2">
    <source>
        <dbReference type="EMBL" id="NEN80303.1"/>
    </source>
</evidence>
<evidence type="ECO:0000256" key="1">
    <source>
        <dbReference type="SAM" id="Phobius"/>
    </source>
</evidence>
<sequence length="143" mass="15270">MTRSTSSTSSLREQWAESTNREAVVVLPVLALVVIGVLYGAYFVPGFWAGLSWWVILAVAAVLALACLIGSARSVGYRPISAPPTASLWHIVGVLAVAVAAVAFALGRSEFRQPPWMGRVTRAAWCSASGCSSWRGSCTRPWC</sequence>
<comment type="caution">
    <text evidence="2">The sequence shown here is derived from an EMBL/GenBank/DDBJ whole genome shotgun (WGS) entry which is preliminary data.</text>
</comment>